<feature type="transmembrane region" description="Helical" evidence="1">
    <location>
        <begin position="84"/>
        <end position="103"/>
    </location>
</feature>
<dbReference type="EMBL" id="KB644415">
    <property type="protein sequence ID" value="EPS33325.1"/>
    <property type="molecule type" value="Genomic_DNA"/>
</dbReference>
<dbReference type="HOGENOM" id="CLU_1468679_0_0_1"/>
<keyword evidence="3" id="KW-1185">Reference proteome</keyword>
<accession>S7ZRJ8</accession>
<keyword evidence="1" id="KW-0472">Membrane</keyword>
<evidence type="ECO:0000313" key="3">
    <source>
        <dbReference type="Proteomes" id="UP000019376"/>
    </source>
</evidence>
<dbReference type="OrthoDB" id="440424at2759"/>
<gene>
    <name evidence="2" type="ORF">PDE_08287</name>
</gene>
<feature type="transmembrane region" description="Helical" evidence="1">
    <location>
        <begin position="157"/>
        <end position="179"/>
    </location>
</feature>
<reference evidence="2 3" key="1">
    <citation type="journal article" date="2013" name="PLoS ONE">
        <title>Genomic and secretomic analyses reveal unique features of the lignocellulolytic enzyme system of Penicillium decumbens.</title>
        <authorList>
            <person name="Liu G."/>
            <person name="Zhang L."/>
            <person name="Wei X."/>
            <person name="Zou G."/>
            <person name="Qin Y."/>
            <person name="Ma L."/>
            <person name="Li J."/>
            <person name="Zheng H."/>
            <person name="Wang S."/>
            <person name="Wang C."/>
            <person name="Xun L."/>
            <person name="Zhao G.-P."/>
            <person name="Zhou Z."/>
            <person name="Qu Y."/>
        </authorList>
    </citation>
    <scope>NUCLEOTIDE SEQUENCE [LARGE SCALE GENOMIC DNA]</scope>
    <source>
        <strain evidence="3">114-2 / CGMCC 5302</strain>
    </source>
</reference>
<dbReference type="STRING" id="933388.S7ZRJ8"/>
<sequence length="184" mass="19765">MAPTQVLLSNLNPTNTESFRIQVQEFIPDRSVILSFFQRVFSQCREAVGHAAERISHSDLIPRVIAFFQEWASQTIEWLSQPDVIAVVIAWSIAFTVALKFLAKAALALLATLGFGSVGIISGSLAAAFQALAYGAFTPAQSLFAALTSIAMVGGLPPALVIVGAVIIATVIAMIVWYARWWGA</sequence>
<dbReference type="Gene3D" id="6.10.110.10">
    <property type="match status" value="1"/>
</dbReference>
<feature type="transmembrane region" description="Helical" evidence="1">
    <location>
        <begin position="110"/>
        <end position="137"/>
    </location>
</feature>
<keyword evidence="1" id="KW-1133">Transmembrane helix</keyword>
<dbReference type="Proteomes" id="UP000019376">
    <property type="component" value="Unassembled WGS sequence"/>
</dbReference>
<evidence type="ECO:0000313" key="2">
    <source>
        <dbReference type="EMBL" id="EPS33325.1"/>
    </source>
</evidence>
<protein>
    <submittedName>
        <fullName evidence="2">Uncharacterized protein</fullName>
    </submittedName>
</protein>
<organism evidence="2 3">
    <name type="scientific">Penicillium oxalicum (strain 114-2 / CGMCC 5302)</name>
    <name type="common">Penicillium decumbens</name>
    <dbReference type="NCBI Taxonomy" id="933388"/>
    <lineage>
        <taxon>Eukaryota</taxon>
        <taxon>Fungi</taxon>
        <taxon>Dikarya</taxon>
        <taxon>Ascomycota</taxon>
        <taxon>Pezizomycotina</taxon>
        <taxon>Eurotiomycetes</taxon>
        <taxon>Eurotiomycetidae</taxon>
        <taxon>Eurotiales</taxon>
        <taxon>Aspergillaceae</taxon>
        <taxon>Penicillium</taxon>
    </lineage>
</organism>
<dbReference type="eggNOG" id="ENOG502SGAS">
    <property type="taxonomic scope" value="Eukaryota"/>
</dbReference>
<dbReference type="InterPro" id="IPR038213">
    <property type="entry name" value="IFI6/IFI27-like_sf"/>
</dbReference>
<keyword evidence="1" id="KW-0812">Transmembrane</keyword>
<name>S7ZRJ8_PENO1</name>
<evidence type="ECO:0000256" key="1">
    <source>
        <dbReference type="SAM" id="Phobius"/>
    </source>
</evidence>
<proteinExistence type="predicted"/>
<dbReference type="AlphaFoldDB" id="S7ZRJ8"/>